<evidence type="ECO:0000313" key="1">
    <source>
        <dbReference type="EMBL" id="KAJ8416240.1"/>
    </source>
</evidence>
<reference evidence="1" key="1">
    <citation type="journal article" date="2023" name="Science">
        <title>Genome structures resolve the early diversification of teleost fishes.</title>
        <authorList>
            <person name="Parey E."/>
            <person name="Louis A."/>
            <person name="Montfort J."/>
            <person name="Bouchez O."/>
            <person name="Roques C."/>
            <person name="Iampietro C."/>
            <person name="Lluch J."/>
            <person name="Castinel A."/>
            <person name="Donnadieu C."/>
            <person name="Desvignes T."/>
            <person name="Floi Bucao C."/>
            <person name="Jouanno E."/>
            <person name="Wen M."/>
            <person name="Mejri S."/>
            <person name="Dirks R."/>
            <person name="Jansen H."/>
            <person name="Henkel C."/>
            <person name="Chen W.J."/>
            <person name="Zahm M."/>
            <person name="Cabau C."/>
            <person name="Klopp C."/>
            <person name="Thompson A.W."/>
            <person name="Robinson-Rechavi M."/>
            <person name="Braasch I."/>
            <person name="Lecointre G."/>
            <person name="Bobe J."/>
            <person name="Postlethwait J.H."/>
            <person name="Berthelot C."/>
            <person name="Roest Crollius H."/>
            <person name="Guiguen Y."/>
        </authorList>
    </citation>
    <scope>NUCLEOTIDE SEQUENCE</scope>
    <source>
        <strain evidence="1">NC1722</strain>
    </source>
</reference>
<sequence>MEVVPVTTFAYNTTVHQSTGHFPYKLMFGQKPQLPVDFLLGLASEDPTDVVPGDWVTKCQDNLAEVYASARNHLEAAATSRERHHSAAPCLLMGTRVYRKSHPLGRHKIQDHWEPTTW</sequence>
<gene>
    <name evidence="1" type="ORF">AAFF_G00382620</name>
</gene>
<comment type="caution">
    <text evidence="1">The sequence shown here is derived from an EMBL/GenBank/DDBJ whole genome shotgun (WGS) entry which is preliminary data.</text>
</comment>
<evidence type="ECO:0000313" key="2">
    <source>
        <dbReference type="Proteomes" id="UP001221898"/>
    </source>
</evidence>
<dbReference type="EMBL" id="JAINUG010000007">
    <property type="protein sequence ID" value="KAJ8416240.1"/>
    <property type="molecule type" value="Genomic_DNA"/>
</dbReference>
<dbReference type="InterPro" id="IPR036397">
    <property type="entry name" value="RNaseH_sf"/>
</dbReference>
<organism evidence="1 2">
    <name type="scientific">Aldrovandia affinis</name>
    <dbReference type="NCBI Taxonomy" id="143900"/>
    <lineage>
        <taxon>Eukaryota</taxon>
        <taxon>Metazoa</taxon>
        <taxon>Chordata</taxon>
        <taxon>Craniata</taxon>
        <taxon>Vertebrata</taxon>
        <taxon>Euteleostomi</taxon>
        <taxon>Actinopterygii</taxon>
        <taxon>Neopterygii</taxon>
        <taxon>Teleostei</taxon>
        <taxon>Notacanthiformes</taxon>
        <taxon>Halosauridae</taxon>
        <taxon>Aldrovandia</taxon>
    </lineage>
</organism>
<accession>A0AAD7T8D6</accession>
<dbReference type="Gene3D" id="3.30.420.10">
    <property type="entry name" value="Ribonuclease H-like superfamily/Ribonuclease H"/>
    <property type="match status" value="1"/>
</dbReference>
<proteinExistence type="predicted"/>
<name>A0AAD7T8D6_9TELE</name>
<dbReference type="GO" id="GO:0003676">
    <property type="term" value="F:nucleic acid binding"/>
    <property type="evidence" value="ECO:0007669"/>
    <property type="project" value="InterPro"/>
</dbReference>
<keyword evidence="2" id="KW-1185">Reference proteome</keyword>
<dbReference type="Proteomes" id="UP001221898">
    <property type="component" value="Unassembled WGS sequence"/>
</dbReference>
<protein>
    <submittedName>
        <fullName evidence="1">Uncharacterized protein</fullName>
    </submittedName>
</protein>
<dbReference type="AlphaFoldDB" id="A0AAD7T8D6"/>